<organism evidence="4 5">
    <name type="scientific">Pseudonocardia sediminis</name>
    <dbReference type="NCBI Taxonomy" id="1397368"/>
    <lineage>
        <taxon>Bacteria</taxon>
        <taxon>Bacillati</taxon>
        <taxon>Actinomycetota</taxon>
        <taxon>Actinomycetes</taxon>
        <taxon>Pseudonocardiales</taxon>
        <taxon>Pseudonocardiaceae</taxon>
        <taxon>Pseudonocardia</taxon>
    </lineage>
</organism>
<dbReference type="AlphaFoldDB" id="A0A4Q7UUX0"/>
<dbReference type="InterPro" id="IPR058498">
    <property type="entry name" value="DUF8185"/>
</dbReference>
<dbReference type="OrthoDB" id="5178111at2"/>
<feature type="region of interest" description="Disordered" evidence="1">
    <location>
        <begin position="80"/>
        <end position="99"/>
    </location>
</feature>
<reference evidence="4 5" key="1">
    <citation type="submission" date="2019-02" db="EMBL/GenBank/DDBJ databases">
        <title>Sequencing the genomes of 1000 actinobacteria strains.</title>
        <authorList>
            <person name="Klenk H.-P."/>
        </authorList>
    </citation>
    <scope>NUCLEOTIDE SEQUENCE [LARGE SCALE GENOMIC DNA]</scope>
    <source>
        <strain evidence="4 5">DSM 45779</strain>
    </source>
</reference>
<evidence type="ECO:0000313" key="4">
    <source>
        <dbReference type="EMBL" id="RZT84621.1"/>
    </source>
</evidence>
<evidence type="ECO:0000313" key="5">
    <source>
        <dbReference type="Proteomes" id="UP000291591"/>
    </source>
</evidence>
<keyword evidence="5" id="KW-1185">Reference proteome</keyword>
<proteinExistence type="predicted"/>
<dbReference type="Proteomes" id="UP000291591">
    <property type="component" value="Unassembled WGS sequence"/>
</dbReference>
<gene>
    <name evidence="4" type="ORF">EV383_1472</name>
</gene>
<evidence type="ECO:0000259" key="2">
    <source>
        <dbReference type="Pfam" id="PF26035"/>
    </source>
</evidence>
<dbReference type="InterPro" id="IPR058323">
    <property type="entry name" value="DUF8010"/>
</dbReference>
<feature type="domain" description="DUF8185" evidence="3">
    <location>
        <begin position="97"/>
        <end position="209"/>
    </location>
</feature>
<accession>A0A4Q7UUX0</accession>
<name>A0A4Q7UUX0_PSEST</name>
<dbReference type="Pfam" id="PF26035">
    <property type="entry name" value="DUF8010"/>
    <property type="match status" value="1"/>
</dbReference>
<evidence type="ECO:0000256" key="1">
    <source>
        <dbReference type="SAM" id="MobiDB-lite"/>
    </source>
</evidence>
<comment type="caution">
    <text evidence="4">The sequence shown here is derived from an EMBL/GenBank/DDBJ whole genome shotgun (WGS) entry which is preliminary data.</text>
</comment>
<dbReference type="Pfam" id="PF26572">
    <property type="entry name" value="DUF8185"/>
    <property type="match status" value="1"/>
</dbReference>
<dbReference type="EMBL" id="SHKL01000001">
    <property type="protein sequence ID" value="RZT84621.1"/>
    <property type="molecule type" value="Genomic_DNA"/>
</dbReference>
<protein>
    <submittedName>
        <fullName evidence="4">Uncharacterized protein</fullName>
    </submittedName>
</protein>
<feature type="domain" description="DUF8010" evidence="2">
    <location>
        <begin position="2"/>
        <end position="93"/>
    </location>
</feature>
<sequence>MTIRLDDATERDDLGAFTARVVRLDQTASMQLRSAGGFVTAWAHTPFDVLVTRSVAGSMEPAQRAVLASSLLTSLAVDRSESVDPGPAAGPWAEELPPDGGWSVVDDIPAGELDSLAERGIALAREHAGPMGPPASLLDQTVLTVSPPSGDAGKAVRAVKVQMRVLFAMSGMGFLGDSGTSGQEPVVRVSATGSWVRLDARYGAVVRRRLTSLPLLTV</sequence>
<dbReference type="RefSeq" id="WP_130289200.1">
    <property type="nucleotide sequence ID" value="NZ_SHKL01000001.1"/>
</dbReference>
<evidence type="ECO:0000259" key="3">
    <source>
        <dbReference type="Pfam" id="PF26572"/>
    </source>
</evidence>